<comment type="caution">
    <text evidence="3">The sequence shown here is derived from an EMBL/GenBank/DDBJ whole genome shotgun (WGS) entry which is preliminary data.</text>
</comment>
<evidence type="ECO:0000313" key="3">
    <source>
        <dbReference type="EMBL" id="MBR7742018.1"/>
    </source>
</evidence>
<dbReference type="Gene3D" id="3.20.20.150">
    <property type="entry name" value="Divalent-metal-dependent TIM barrel enzymes"/>
    <property type="match status" value="1"/>
</dbReference>
<sequence length="283" mass="30867">MRLGYGLNGFTDHRLVDALDVVAGLGYDGVALTLDHAHLDPFGPGLADRVRAVARLLRERELDVVVETGGRYVLDPWRKHHPTFVSEDAERRIRFTETALRIAPDLGAPVVSCWSGILPDDVDARTGRERVDRAVERLLPVAAETGTTLALEPEPGMFLERVGDVTALIDRFDRPEGLGLTVDVGHLVCTEDDAPGAVIRDAGGHLVNVQIDDMRRGVHEHLPFGEGEVDLPEAVGALLDVGYDGLVHVELPRHTHAAPSLARHSIERLRAALSTATTRRSVR</sequence>
<feature type="domain" description="Xylose isomerase-like TIM barrel" evidence="2">
    <location>
        <begin position="20"/>
        <end position="271"/>
    </location>
</feature>
<dbReference type="Proteomes" id="UP000677016">
    <property type="component" value="Unassembled WGS sequence"/>
</dbReference>
<dbReference type="Pfam" id="PF01261">
    <property type="entry name" value="AP_endonuc_2"/>
    <property type="match status" value="1"/>
</dbReference>
<dbReference type="SUPFAM" id="SSF51658">
    <property type="entry name" value="Xylose isomerase-like"/>
    <property type="match status" value="1"/>
</dbReference>
<dbReference type="PANTHER" id="PTHR12110:SF52">
    <property type="entry name" value="XYLOSE ISOMERASE"/>
    <property type="match status" value="1"/>
</dbReference>
<accession>A0A941D5N5</accession>
<dbReference type="GO" id="GO:0016853">
    <property type="term" value="F:isomerase activity"/>
    <property type="evidence" value="ECO:0007669"/>
    <property type="project" value="UniProtKB-KW"/>
</dbReference>
<proteinExistence type="predicted"/>
<dbReference type="InterPro" id="IPR050312">
    <property type="entry name" value="IolE/XylAMocC-like"/>
</dbReference>
<name>A0A941D5N5_9MICO</name>
<organism evidence="3 4">
    <name type="scientific">Phycicoccus avicenniae</name>
    <dbReference type="NCBI Taxonomy" id="2828860"/>
    <lineage>
        <taxon>Bacteria</taxon>
        <taxon>Bacillati</taxon>
        <taxon>Actinomycetota</taxon>
        <taxon>Actinomycetes</taxon>
        <taxon>Micrococcales</taxon>
        <taxon>Intrasporangiaceae</taxon>
        <taxon>Phycicoccus</taxon>
    </lineage>
</organism>
<gene>
    <name evidence="3" type="ORF">KC207_01760</name>
</gene>
<evidence type="ECO:0000313" key="4">
    <source>
        <dbReference type="Proteomes" id="UP000677016"/>
    </source>
</evidence>
<keyword evidence="1" id="KW-0119">Carbohydrate metabolism</keyword>
<protein>
    <submittedName>
        <fullName evidence="3">Sugar phosphate isomerase/epimerase</fullName>
    </submittedName>
</protein>
<dbReference type="InterPro" id="IPR036237">
    <property type="entry name" value="Xyl_isomerase-like_sf"/>
</dbReference>
<dbReference type="InterPro" id="IPR013022">
    <property type="entry name" value="Xyl_isomerase-like_TIM-brl"/>
</dbReference>
<reference evidence="3" key="1">
    <citation type="submission" date="2021-04" db="EMBL/GenBank/DDBJ databases">
        <title>Phycicoccus avicenniae sp. nov., a novel endophytic actinomycetes isolated from branch of Avicennia mariana.</title>
        <authorList>
            <person name="Tuo L."/>
        </authorList>
    </citation>
    <scope>NUCLEOTIDE SEQUENCE</scope>
    <source>
        <strain evidence="3">BSK3Z-2</strain>
    </source>
</reference>
<dbReference type="EMBL" id="JAGSNF010000002">
    <property type="protein sequence ID" value="MBR7742018.1"/>
    <property type="molecule type" value="Genomic_DNA"/>
</dbReference>
<evidence type="ECO:0000259" key="2">
    <source>
        <dbReference type="Pfam" id="PF01261"/>
    </source>
</evidence>
<keyword evidence="4" id="KW-1185">Reference proteome</keyword>
<evidence type="ECO:0000256" key="1">
    <source>
        <dbReference type="ARBA" id="ARBA00023277"/>
    </source>
</evidence>
<dbReference type="PANTHER" id="PTHR12110">
    <property type="entry name" value="HYDROXYPYRUVATE ISOMERASE"/>
    <property type="match status" value="1"/>
</dbReference>
<dbReference type="AlphaFoldDB" id="A0A941D5N5"/>
<keyword evidence="3" id="KW-0413">Isomerase</keyword>